<reference evidence="11 12" key="1">
    <citation type="submission" date="2024-11" db="EMBL/GenBank/DDBJ databases">
        <title>Adaptive evolution of stress response genes in parasites aligns with host niche diversity.</title>
        <authorList>
            <person name="Hahn C."/>
            <person name="Resl P."/>
        </authorList>
    </citation>
    <scope>NUCLEOTIDE SEQUENCE [LARGE SCALE GENOMIC DNA]</scope>
    <source>
        <strain evidence="11">EGGRZ-B1_66</strain>
        <tissue evidence="11">Body</tissue>
    </source>
</reference>
<evidence type="ECO:0000256" key="8">
    <source>
        <dbReference type="ARBA" id="ARBA00022840"/>
    </source>
</evidence>
<organism evidence="11 12">
    <name type="scientific">Cichlidogyrus casuarinus</name>
    <dbReference type="NCBI Taxonomy" id="1844966"/>
    <lineage>
        <taxon>Eukaryota</taxon>
        <taxon>Metazoa</taxon>
        <taxon>Spiralia</taxon>
        <taxon>Lophotrochozoa</taxon>
        <taxon>Platyhelminthes</taxon>
        <taxon>Monogenea</taxon>
        <taxon>Monopisthocotylea</taxon>
        <taxon>Dactylogyridea</taxon>
        <taxon>Ancyrocephalidae</taxon>
        <taxon>Cichlidogyrus</taxon>
    </lineage>
</organism>
<keyword evidence="12" id="KW-1185">Reference proteome</keyword>
<dbReference type="SUPFAM" id="SSF52047">
    <property type="entry name" value="RNI-like"/>
    <property type="match status" value="1"/>
</dbReference>
<evidence type="ECO:0000256" key="7">
    <source>
        <dbReference type="ARBA" id="ARBA00022777"/>
    </source>
</evidence>
<sequence>MISNQNGSIVDIRDRNIKFNNKEDVKEISQEFSGKSNVTTLKLSGNTFGIPACEELGSILEHHSSVTTCHFNDIFTSRLKTEIAPSLEHISQGLTLANVRLVELDLSDNAFGPNGVVGITRFISSVCCSTLKYLKMNNQGLGIGGSKLLADAIDEGLNTSNDKGLRLKLFWAARNRLENEGIENLAPVISRIGTIEDLALYQNSIGVKGLDGPKSLAMIVKNNPHLEHINFSDNSIKPLGIEHLVRVLKKLRNLRSLELDDCLLHNEGAKCLAKFLDDPEHVPNLEKLRLEGNEIGRIVGVKVALSLSGKSKINHISLNSNEFGYFGVNSVMQALDSIKLLGSLHKPDDFEPEAPIDDDWEEIRQYAFNEDTGPDDEEEEDEEEFSDEDYDEEEEPEEYSNESLEEKEVESFGGFNFKDLEQSLIDKKGTNNSLFSNIPKTDSPMSNMFKASPNKNAPLFEPSKFHSTIGQLPSAETLKSLLLNACREVQSFQKTSIDKLSDILIQHKKILEKPFIRDCSSECVPEHLAHAGLHLLEKGPFTDPMYQDILQQSCVNVLSVLLTNNEFSKDNPMYTNASRAANAVLVHVGAIKPEVGDTEMKKMVQAAEPFLKAHIKALRAVSENLSTDSHFSNSIKLSLISVLGKTRPKLNTLTAELDKSLEDIVNSFQKKVNVSE</sequence>
<feature type="region of interest" description="Disordered" evidence="9">
    <location>
        <begin position="369"/>
        <end position="406"/>
    </location>
</feature>
<evidence type="ECO:0000256" key="2">
    <source>
        <dbReference type="ARBA" id="ARBA00022527"/>
    </source>
</evidence>
<feature type="domain" description="AGC-kinase C-terminal" evidence="10">
    <location>
        <begin position="356"/>
        <end position="427"/>
    </location>
</feature>
<keyword evidence="2" id="KW-0723">Serine/threonine-protein kinase</keyword>
<evidence type="ECO:0000313" key="12">
    <source>
        <dbReference type="Proteomes" id="UP001626550"/>
    </source>
</evidence>
<dbReference type="EMBL" id="JBJKFK010000099">
    <property type="protein sequence ID" value="KAL3319821.1"/>
    <property type="molecule type" value="Genomic_DNA"/>
</dbReference>
<keyword evidence="8" id="KW-0067">ATP-binding</keyword>
<dbReference type="AlphaFoldDB" id="A0ABD2QN06"/>
<keyword evidence="7" id="KW-0418">Kinase</keyword>
<gene>
    <name evidence="11" type="primary">RANGAP1</name>
    <name evidence="11" type="ORF">Ciccas_001503</name>
</gene>
<dbReference type="InterPro" id="IPR001611">
    <property type="entry name" value="Leu-rich_rpt"/>
</dbReference>
<evidence type="ECO:0000259" key="10">
    <source>
        <dbReference type="PROSITE" id="PS51285"/>
    </source>
</evidence>
<evidence type="ECO:0000256" key="6">
    <source>
        <dbReference type="ARBA" id="ARBA00022741"/>
    </source>
</evidence>
<feature type="compositionally biased region" description="Acidic residues" evidence="9">
    <location>
        <begin position="372"/>
        <end position="403"/>
    </location>
</feature>
<dbReference type="GO" id="GO:0005096">
    <property type="term" value="F:GTPase activator activity"/>
    <property type="evidence" value="ECO:0007669"/>
    <property type="project" value="UniProtKB-KW"/>
</dbReference>
<evidence type="ECO:0000256" key="4">
    <source>
        <dbReference type="ARBA" id="ARBA00022679"/>
    </source>
</evidence>
<dbReference type="SMART" id="SM00368">
    <property type="entry name" value="LRR_RI"/>
    <property type="match status" value="7"/>
</dbReference>
<evidence type="ECO:0000313" key="11">
    <source>
        <dbReference type="EMBL" id="KAL3319821.1"/>
    </source>
</evidence>
<keyword evidence="1" id="KW-0343">GTPase activation</keyword>
<keyword evidence="3" id="KW-0433">Leucine-rich repeat</keyword>
<protein>
    <submittedName>
        <fullName evidence="11">Ran GTPase-activating protein 1</fullName>
    </submittedName>
</protein>
<comment type="caution">
    <text evidence="11">The sequence shown here is derived from an EMBL/GenBank/DDBJ whole genome shotgun (WGS) entry which is preliminary data.</text>
</comment>
<proteinExistence type="predicted"/>
<accession>A0ABD2QN06</accession>
<evidence type="ECO:0000256" key="9">
    <source>
        <dbReference type="SAM" id="MobiDB-lite"/>
    </source>
</evidence>
<evidence type="ECO:0000256" key="3">
    <source>
        <dbReference type="ARBA" id="ARBA00022614"/>
    </source>
</evidence>
<keyword evidence="5" id="KW-0677">Repeat</keyword>
<dbReference type="PANTHER" id="PTHR24113:SF12">
    <property type="entry name" value="RAN GTPASE-ACTIVATING PROTEIN 1"/>
    <property type="match status" value="1"/>
</dbReference>
<dbReference type="PANTHER" id="PTHR24113">
    <property type="entry name" value="RAN GTPASE-ACTIVATING PROTEIN 1"/>
    <property type="match status" value="1"/>
</dbReference>
<name>A0ABD2QN06_9PLAT</name>
<dbReference type="GO" id="GO:0005524">
    <property type="term" value="F:ATP binding"/>
    <property type="evidence" value="ECO:0007669"/>
    <property type="project" value="UniProtKB-KW"/>
</dbReference>
<dbReference type="GO" id="GO:0004674">
    <property type="term" value="F:protein serine/threonine kinase activity"/>
    <property type="evidence" value="ECO:0007669"/>
    <property type="project" value="UniProtKB-KW"/>
</dbReference>
<dbReference type="Pfam" id="PF13516">
    <property type="entry name" value="LRR_6"/>
    <property type="match status" value="3"/>
</dbReference>
<evidence type="ECO:0000256" key="5">
    <source>
        <dbReference type="ARBA" id="ARBA00022737"/>
    </source>
</evidence>
<dbReference type="InterPro" id="IPR027038">
    <property type="entry name" value="RanGap"/>
</dbReference>
<keyword evidence="4" id="KW-0808">Transferase</keyword>
<dbReference type="PROSITE" id="PS51285">
    <property type="entry name" value="AGC_KINASE_CTER"/>
    <property type="match status" value="1"/>
</dbReference>
<dbReference type="Gene3D" id="3.80.10.10">
    <property type="entry name" value="Ribonuclease Inhibitor"/>
    <property type="match status" value="1"/>
</dbReference>
<dbReference type="InterPro" id="IPR032675">
    <property type="entry name" value="LRR_dom_sf"/>
</dbReference>
<dbReference type="InterPro" id="IPR000961">
    <property type="entry name" value="AGC-kinase_C"/>
</dbReference>
<dbReference type="Proteomes" id="UP001626550">
    <property type="component" value="Unassembled WGS sequence"/>
</dbReference>
<evidence type="ECO:0000256" key="1">
    <source>
        <dbReference type="ARBA" id="ARBA00022468"/>
    </source>
</evidence>
<keyword evidence="6" id="KW-0547">Nucleotide-binding</keyword>